<dbReference type="GO" id="GO:0005802">
    <property type="term" value="C:trans-Golgi network"/>
    <property type="evidence" value="ECO:0007669"/>
    <property type="project" value="TreeGrafter"/>
</dbReference>
<reference evidence="2" key="2">
    <citation type="submission" date="2025-09" db="UniProtKB">
        <authorList>
            <consortium name="Ensembl"/>
        </authorList>
    </citation>
    <scope>IDENTIFICATION</scope>
</reference>
<evidence type="ECO:0000313" key="2">
    <source>
        <dbReference type="Ensembl" id="ENSCPIP00010001680.1"/>
    </source>
</evidence>
<reference evidence="2" key="1">
    <citation type="submission" date="2025-08" db="UniProtKB">
        <authorList>
            <consortium name="Ensembl"/>
        </authorList>
    </citation>
    <scope>IDENTIFICATION</scope>
</reference>
<evidence type="ECO:0000259" key="1">
    <source>
        <dbReference type="Pfam" id="PF24598"/>
    </source>
</evidence>
<keyword evidence="3" id="KW-1185">Reference proteome</keyword>
<dbReference type="PANTHER" id="PTHR14042:SF23">
    <property type="entry name" value="PROTEIN DOPEY-2"/>
    <property type="match status" value="1"/>
</dbReference>
<dbReference type="Ensembl" id="ENSCPIT00010001964.1">
    <property type="protein sequence ID" value="ENSCPIP00010001680.1"/>
    <property type="gene ID" value="ENSCPIG00010001327.1"/>
</dbReference>
<dbReference type="AlphaFoldDB" id="A0A8C3KW55"/>
<organism evidence="2 3">
    <name type="scientific">Chrysolophus pictus</name>
    <name type="common">Golden pheasant</name>
    <name type="synonym">Phasianus pictus</name>
    <dbReference type="NCBI Taxonomy" id="9089"/>
    <lineage>
        <taxon>Eukaryota</taxon>
        <taxon>Metazoa</taxon>
        <taxon>Chordata</taxon>
        <taxon>Craniata</taxon>
        <taxon>Vertebrata</taxon>
        <taxon>Euteleostomi</taxon>
        <taxon>Archelosauria</taxon>
        <taxon>Archosauria</taxon>
        <taxon>Dinosauria</taxon>
        <taxon>Saurischia</taxon>
        <taxon>Theropoda</taxon>
        <taxon>Coelurosauria</taxon>
        <taxon>Aves</taxon>
        <taxon>Neognathae</taxon>
        <taxon>Galloanserae</taxon>
        <taxon>Galliformes</taxon>
        <taxon>Phasianidae</taxon>
        <taxon>Phasianinae</taxon>
        <taxon>Chrysolophus</taxon>
    </lineage>
</organism>
<name>A0A8C3KW55_CHRPC</name>
<sequence>MSLLWNVIKREDSQKRPTDFFGTTKGSSSVYFKATKTLRTKILDFLNPLTAQLGIQLMTAVAAVWNSKKPHRNQSKIKILPVASASQLILVDLICALNTMKTDTILHLVKEVVKKPSQIKDIPMLQFSYAFIQRLPVAALQENFQSLLGLLKESVQLNLAPPGHFLLLSTLNDFVTRTPTLENKKDQKDLQEVTQKILEAVGNVAGSSLEQTSWLSRNLEVKAQPQILPDEFNTEDVNDTSVAPSSMVSASAPSIYSVQALSLLAEVLASLLDMVYRSDEKEKAVPLISRLLYYVFPYLRNHSTYNIPSFRAGSQLLSSLSGYAYTKRAWKKEVLELYMDPAFFQMDTSCTHWRSIIDHLLTHEKTMFKDLMNMQSSALKLYPSFEQKAMLLKRQAFAVFSGEIDQYHLYLPLIQGKICGLFHSALIRT</sequence>
<dbReference type="GO" id="GO:0006895">
    <property type="term" value="P:Golgi to endosome transport"/>
    <property type="evidence" value="ECO:0007669"/>
    <property type="project" value="InterPro"/>
</dbReference>
<dbReference type="Proteomes" id="UP000694543">
    <property type="component" value="Unplaced"/>
</dbReference>
<dbReference type="PANTHER" id="PTHR14042">
    <property type="entry name" value="DOPEY-RELATED"/>
    <property type="match status" value="1"/>
</dbReference>
<dbReference type="InterPro" id="IPR056457">
    <property type="entry name" value="DOP1_C"/>
</dbReference>
<evidence type="ECO:0000313" key="3">
    <source>
        <dbReference type="Proteomes" id="UP000694543"/>
    </source>
</evidence>
<proteinExistence type="predicted"/>
<dbReference type="GO" id="GO:0005829">
    <property type="term" value="C:cytosol"/>
    <property type="evidence" value="ECO:0007669"/>
    <property type="project" value="GOC"/>
</dbReference>
<feature type="domain" description="DOP1-like C-terminal" evidence="1">
    <location>
        <begin position="130"/>
        <end position="425"/>
    </location>
</feature>
<dbReference type="Pfam" id="PF24598">
    <property type="entry name" value="DOP1_C"/>
    <property type="match status" value="1"/>
</dbReference>
<protein>
    <submittedName>
        <fullName evidence="2">DOP1 leucine zipper like protein B</fullName>
    </submittedName>
</protein>
<accession>A0A8C3KW55</accession>
<dbReference type="InterPro" id="IPR040314">
    <property type="entry name" value="DOP1"/>
</dbReference>
<dbReference type="GO" id="GO:0005768">
    <property type="term" value="C:endosome"/>
    <property type="evidence" value="ECO:0007669"/>
    <property type="project" value="TreeGrafter"/>
</dbReference>